<organism evidence="14 15">
    <name type="scientific">Ligilactobacillus ruminis DSM 20403 = NBRC 102161</name>
    <dbReference type="NCBI Taxonomy" id="1423798"/>
    <lineage>
        <taxon>Bacteria</taxon>
        <taxon>Bacillati</taxon>
        <taxon>Bacillota</taxon>
        <taxon>Bacilli</taxon>
        <taxon>Lactobacillales</taxon>
        <taxon>Lactobacillaceae</taxon>
        <taxon>Ligilactobacillus</taxon>
    </lineage>
</organism>
<comment type="subunit">
    <text evidence="10">Monomer.</text>
</comment>
<accession>A0A1I2QS31</accession>
<dbReference type="Gene3D" id="3.20.20.80">
    <property type="entry name" value="Glycosidases"/>
    <property type="match status" value="1"/>
</dbReference>
<evidence type="ECO:0000256" key="7">
    <source>
        <dbReference type="ARBA" id="ARBA00022679"/>
    </source>
</evidence>
<dbReference type="InterPro" id="IPR006407">
    <property type="entry name" value="GlgB"/>
</dbReference>
<dbReference type="InterPro" id="IPR013783">
    <property type="entry name" value="Ig-like_fold"/>
</dbReference>
<dbReference type="SUPFAM" id="SSF51445">
    <property type="entry name" value="(Trans)glycosidases"/>
    <property type="match status" value="1"/>
</dbReference>
<keyword evidence="5 10" id="KW-0321">Glycogen metabolism</keyword>
<feature type="compositionally biased region" description="Basic and acidic residues" evidence="12">
    <location>
        <begin position="662"/>
        <end position="673"/>
    </location>
</feature>
<evidence type="ECO:0000256" key="3">
    <source>
        <dbReference type="ARBA" id="ARBA00004964"/>
    </source>
</evidence>
<dbReference type="InterPro" id="IPR013780">
    <property type="entry name" value="Glyco_hydro_b"/>
</dbReference>
<evidence type="ECO:0000256" key="2">
    <source>
        <dbReference type="ARBA" id="ARBA00002953"/>
    </source>
</evidence>
<name>A0A1I2QS31_9LACO</name>
<dbReference type="GeneID" id="29802744"/>
<dbReference type="CDD" id="cd11322">
    <property type="entry name" value="AmyAc_Glg_BE"/>
    <property type="match status" value="1"/>
</dbReference>
<dbReference type="EC" id="2.4.1.18" evidence="10"/>
<comment type="catalytic activity">
    <reaction evidence="1 10">
        <text>Transfers a segment of a (1-&gt;4)-alpha-D-glucan chain to a primary hydroxy group in a similar glucan chain.</text>
        <dbReference type="EC" id="2.4.1.18"/>
    </reaction>
</comment>
<dbReference type="GO" id="GO:0005829">
    <property type="term" value="C:cytosol"/>
    <property type="evidence" value="ECO:0007669"/>
    <property type="project" value="TreeGrafter"/>
</dbReference>
<dbReference type="GO" id="GO:0003844">
    <property type="term" value="F:1,4-alpha-glucan branching enzyme activity"/>
    <property type="evidence" value="ECO:0007669"/>
    <property type="project" value="UniProtKB-UniRule"/>
</dbReference>
<dbReference type="Pfam" id="PF02806">
    <property type="entry name" value="Alpha-amylase_C"/>
    <property type="match status" value="1"/>
</dbReference>
<dbReference type="GO" id="GO:0004553">
    <property type="term" value="F:hydrolase activity, hydrolyzing O-glycosyl compounds"/>
    <property type="evidence" value="ECO:0007669"/>
    <property type="project" value="InterPro"/>
</dbReference>
<keyword evidence="7 10" id="KW-0808">Transferase</keyword>
<comment type="pathway">
    <text evidence="3 10">Glycan biosynthesis; glycogen biosynthesis.</text>
</comment>
<dbReference type="HAMAP" id="MF_00685">
    <property type="entry name" value="GlgB"/>
    <property type="match status" value="1"/>
</dbReference>
<dbReference type="Pfam" id="PF02922">
    <property type="entry name" value="CBM_48"/>
    <property type="match status" value="1"/>
</dbReference>
<feature type="active site" description="Nucleophile" evidence="10 11">
    <location>
        <position position="304"/>
    </location>
</feature>
<keyword evidence="6 10" id="KW-0328">Glycosyltransferase</keyword>
<evidence type="ECO:0000256" key="12">
    <source>
        <dbReference type="SAM" id="MobiDB-lite"/>
    </source>
</evidence>
<dbReference type="NCBIfam" id="NF003811">
    <property type="entry name" value="PRK05402.1"/>
    <property type="match status" value="1"/>
</dbReference>
<evidence type="ECO:0000259" key="13">
    <source>
        <dbReference type="SMART" id="SM00642"/>
    </source>
</evidence>
<evidence type="ECO:0000313" key="14">
    <source>
        <dbReference type="EMBL" id="SFG29067.1"/>
    </source>
</evidence>
<dbReference type="GO" id="GO:0005978">
    <property type="term" value="P:glycogen biosynthetic process"/>
    <property type="evidence" value="ECO:0007669"/>
    <property type="project" value="UniProtKB-UniRule"/>
</dbReference>
<dbReference type="PANTHER" id="PTHR43651">
    <property type="entry name" value="1,4-ALPHA-GLUCAN-BRANCHING ENZYME"/>
    <property type="match status" value="1"/>
</dbReference>
<dbReference type="InterPro" id="IPR017853">
    <property type="entry name" value="GH"/>
</dbReference>
<dbReference type="Gene3D" id="2.60.40.10">
    <property type="entry name" value="Immunoglobulins"/>
    <property type="match status" value="1"/>
</dbReference>
<evidence type="ECO:0000256" key="8">
    <source>
        <dbReference type="ARBA" id="ARBA00023056"/>
    </source>
</evidence>
<dbReference type="CDD" id="cd02855">
    <property type="entry name" value="E_set_GBE_prok_N"/>
    <property type="match status" value="1"/>
</dbReference>
<dbReference type="InterPro" id="IPR006047">
    <property type="entry name" value="GH13_cat_dom"/>
</dbReference>
<protein>
    <recommendedName>
        <fullName evidence="10">1,4-alpha-glucan branching enzyme GlgB</fullName>
        <ecNumber evidence="10">2.4.1.18</ecNumber>
    </recommendedName>
    <alternativeName>
        <fullName evidence="10">1,4-alpha-D-glucan:1,4-alpha-D-glucan 6-glucosyl-transferase</fullName>
    </alternativeName>
    <alternativeName>
        <fullName evidence="10">Alpha-(1-&gt;4)-glucan branching enzyme</fullName>
    </alternativeName>
    <alternativeName>
        <fullName evidence="10">Glycogen branching enzyme</fullName>
        <shortName evidence="10">BE</shortName>
    </alternativeName>
</protein>
<dbReference type="SMART" id="SM00642">
    <property type="entry name" value="Aamy"/>
    <property type="match status" value="1"/>
</dbReference>
<comment type="function">
    <text evidence="2 10">Catalyzes the formation of the alpha-1,6-glucosidic linkages in glycogen by scission of a 1,4-alpha-linked oligosaccharide from growing alpha-1,4-glucan chains and the subsequent attachment of the oligosaccharide to the alpha-1,6 position.</text>
</comment>
<gene>
    <name evidence="10" type="primary">glgB</name>
    <name evidence="14" type="ORF">SAMN02910432_00727</name>
</gene>
<feature type="compositionally biased region" description="Basic residues" evidence="12">
    <location>
        <begin position="642"/>
        <end position="657"/>
    </location>
</feature>
<keyword evidence="8 10" id="KW-0320">Glycogen biosynthesis</keyword>
<evidence type="ECO:0000256" key="9">
    <source>
        <dbReference type="ARBA" id="ARBA00023277"/>
    </source>
</evidence>
<dbReference type="InterPro" id="IPR044143">
    <property type="entry name" value="GlgB_N_E_set_prok"/>
</dbReference>
<dbReference type="SUPFAM" id="SSF51011">
    <property type="entry name" value="Glycosyl hydrolase domain"/>
    <property type="match status" value="1"/>
</dbReference>
<evidence type="ECO:0000256" key="5">
    <source>
        <dbReference type="ARBA" id="ARBA00022600"/>
    </source>
</evidence>
<dbReference type="InterPro" id="IPR037439">
    <property type="entry name" value="Branching_enzy"/>
</dbReference>
<reference evidence="15" key="1">
    <citation type="submission" date="2016-10" db="EMBL/GenBank/DDBJ databases">
        <authorList>
            <person name="Varghese N."/>
            <person name="Submissions S."/>
        </authorList>
    </citation>
    <scope>NUCLEOTIDE SEQUENCE [LARGE SCALE GENOMIC DNA]</scope>
    <source>
        <strain evidence="15">DSM 20403</strain>
    </source>
</reference>
<dbReference type="PANTHER" id="PTHR43651:SF3">
    <property type="entry name" value="1,4-ALPHA-GLUCAN-BRANCHING ENZYME"/>
    <property type="match status" value="1"/>
</dbReference>
<evidence type="ECO:0000256" key="4">
    <source>
        <dbReference type="ARBA" id="ARBA00009000"/>
    </source>
</evidence>
<dbReference type="AlphaFoldDB" id="A0A1I2QS31"/>
<keyword evidence="9 10" id="KW-0119">Carbohydrate metabolism</keyword>
<dbReference type="EMBL" id="FOPI01000009">
    <property type="protein sequence ID" value="SFG29067.1"/>
    <property type="molecule type" value="Genomic_DNA"/>
</dbReference>
<dbReference type="GO" id="GO:0043169">
    <property type="term" value="F:cation binding"/>
    <property type="evidence" value="ECO:0007669"/>
    <property type="project" value="InterPro"/>
</dbReference>
<dbReference type="InterPro" id="IPR014756">
    <property type="entry name" value="Ig_E-set"/>
</dbReference>
<dbReference type="NCBIfam" id="TIGR01515">
    <property type="entry name" value="branching_enzym"/>
    <property type="match status" value="1"/>
</dbReference>
<evidence type="ECO:0000256" key="1">
    <source>
        <dbReference type="ARBA" id="ARBA00000826"/>
    </source>
</evidence>
<dbReference type="RefSeq" id="WP_014073928.1">
    <property type="nucleotide sequence ID" value="NZ_AYYL01000015.1"/>
</dbReference>
<dbReference type="OrthoDB" id="9800174at2"/>
<evidence type="ECO:0000256" key="6">
    <source>
        <dbReference type="ARBA" id="ARBA00022676"/>
    </source>
</evidence>
<evidence type="ECO:0000256" key="10">
    <source>
        <dbReference type="HAMAP-Rule" id="MF_00685"/>
    </source>
</evidence>
<dbReference type="Proteomes" id="UP000182635">
    <property type="component" value="Unassembled WGS sequence"/>
</dbReference>
<dbReference type="InterPro" id="IPR006048">
    <property type="entry name" value="A-amylase/branching_C"/>
</dbReference>
<evidence type="ECO:0000256" key="11">
    <source>
        <dbReference type="PIRSR" id="PIRSR000463-1"/>
    </source>
</evidence>
<feature type="domain" description="Glycosyl hydrolase family 13 catalytic" evidence="13">
    <location>
        <begin position="147"/>
        <end position="505"/>
    </location>
</feature>
<comment type="similarity">
    <text evidence="4 10">Belongs to the glycosyl hydrolase 13 family. GlgB subfamily.</text>
</comment>
<dbReference type="InterPro" id="IPR004193">
    <property type="entry name" value="Glyco_hydro_13_N"/>
</dbReference>
<dbReference type="SUPFAM" id="SSF81296">
    <property type="entry name" value="E set domains"/>
    <property type="match status" value="1"/>
</dbReference>
<dbReference type="PIRSF" id="PIRSF000463">
    <property type="entry name" value="GlgB"/>
    <property type="match status" value="1"/>
</dbReference>
<feature type="region of interest" description="Disordered" evidence="12">
    <location>
        <begin position="637"/>
        <end position="673"/>
    </location>
</feature>
<dbReference type="UniPathway" id="UPA00164"/>
<dbReference type="NCBIfam" id="NF008967">
    <property type="entry name" value="PRK12313.1"/>
    <property type="match status" value="1"/>
</dbReference>
<feature type="active site" description="Proton donor" evidence="10 11">
    <location>
        <position position="355"/>
    </location>
</feature>
<dbReference type="Pfam" id="PF00128">
    <property type="entry name" value="Alpha-amylase"/>
    <property type="match status" value="2"/>
</dbReference>
<sequence>MEKADFNLENALKTFAAGENYHAEQLFGPHRVEEGYLFRVWAPNAQMIWLVGDFNDWEDTLPMEKDGYGVWSVLTNDAKEGQLYKFKVKQSTGRIVYKIDPYAMRFEERPNDASIIHTIPEFKWSDGLWRGRQKRSNYFERPLNIYEVHAGSWKNHDDGRPYDFDDLTEELVPYLKKMNYTHVEFMPLMEHPLDASWGYQLIGYFAFCQAYGKPEQFQRFVDECHNQNIGVIVDWVPGHYCINDDALAYFDGTATYEYEDHDRASNPEWGALNFDLGKPQVQAFLISSAFFWIEKFHLDGLRIDAVSNMIYLDYGDKPWKPNKYGGNRNLEGWHFLRKFNKVVKFAHPKTILIAEESSAGTKVTGMLEEDSLGFDYKWNMGWMNDVLNFFQMDPLFRGDHLDMLTFSWMYRMSENFVLPLSHDEVVHGKKSLMNKMWGDRYRQLAQLRTLYAYQMTHPGKKLLFMGSEWGQYLEWRYYEGLPFGDLEDELNAKMQHFTATLNKLYREERSLWETENKPESLEVIDADNREQTILSFVRHGKKKNDFLIIIMNLTAVEQNDFSIGVPYPGTYKEILNTETKEFGGTLLRRNPQKKTNDATFKNYDQSIKTNVPAFGTLILKPVDVNTRYVNHLYRMTDDERKAGRRKKRSPRKKKTKITVKTESGKTKKVTSEK</sequence>
<proteinExistence type="inferred from homology"/>
<dbReference type="Gene3D" id="2.60.40.1180">
    <property type="entry name" value="Golgi alpha-mannosidase II"/>
    <property type="match status" value="1"/>
</dbReference>
<evidence type="ECO:0000313" key="15">
    <source>
        <dbReference type="Proteomes" id="UP000182635"/>
    </source>
</evidence>